<dbReference type="NCBIfam" id="TIGR02607">
    <property type="entry name" value="antidote_HigA"/>
    <property type="match status" value="1"/>
</dbReference>
<dbReference type="SUPFAM" id="SSF47413">
    <property type="entry name" value="lambda repressor-like DNA-binding domains"/>
    <property type="match status" value="1"/>
</dbReference>
<evidence type="ECO:0000313" key="3">
    <source>
        <dbReference type="EMBL" id="EPD99536.1"/>
    </source>
</evidence>
<dbReference type="STRING" id="1203554.HMPREF1476_00992"/>
<dbReference type="Proteomes" id="UP000014400">
    <property type="component" value="Unassembled WGS sequence"/>
</dbReference>
<dbReference type="CDD" id="cd00093">
    <property type="entry name" value="HTH_XRE"/>
    <property type="match status" value="1"/>
</dbReference>
<comment type="caution">
    <text evidence="3">The sequence shown here is derived from an EMBL/GenBank/DDBJ whole genome shotgun (WGS) entry which is preliminary data.</text>
</comment>
<dbReference type="InterPro" id="IPR013430">
    <property type="entry name" value="Toxin_antidote_HigA"/>
</dbReference>
<evidence type="ECO:0000259" key="2">
    <source>
        <dbReference type="PROSITE" id="PS50943"/>
    </source>
</evidence>
<dbReference type="eggNOG" id="COG3093">
    <property type="taxonomic scope" value="Bacteria"/>
</dbReference>
<organism evidence="3 4">
    <name type="scientific">Sutterella wadsworthensis HGA0223</name>
    <dbReference type="NCBI Taxonomy" id="1203554"/>
    <lineage>
        <taxon>Bacteria</taxon>
        <taxon>Pseudomonadati</taxon>
        <taxon>Pseudomonadota</taxon>
        <taxon>Betaproteobacteria</taxon>
        <taxon>Burkholderiales</taxon>
        <taxon>Sutterellaceae</taxon>
        <taxon>Sutterella</taxon>
    </lineage>
</organism>
<dbReference type="HOGENOM" id="CLU_140230_2_1_4"/>
<dbReference type="Gene3D" id="1.10.260.40">
    <property type="entry name" value="lambda repressor-like DNA-binding domains"/>
    <property type="match status" value="1"/>
</dbReference>
<dbReference type="PATRIC" id="fig|1203554.3.peg.1015"/>
<dbReference type="PROSITE" id="PS50943">
    <property type="entry name" value="HTH_CROC1"/>
    <property type="match status" value="1"/>
</dbReference>
<keyword evidence="1" id="KW-0238">DNA-binding</keyword>
<dbReference type="InterPro" id="IPR001387">
    <property type="entry name" value="Cro/C1-type_HTH"/>
</dbReference>
<dbReference type="PANTHER" id="PTHR36924:SF1">
    <property type="entry name" value="ANTITOXIN HIGA-1"/>
    <property type="match status" value="1"/>
</dbReference>
<dbReference type="EMBL" id="ATCF01000015">
    <property type="protein sequence ID" value="EPD99536.1"/>
    <property type="molecule type" value="Genomic_DNA"/>
</dbReference>
<evidence type="ECO:0000256" key="1">
    <source>
        <dbReference type="ARBA" id="ARBA00023125"/>
    </source>
</evidence>
<reference evidence="3 4" key="1">
    <citation type="submission" date="2013-04" db="EMBL/GenBank/DDBJ databases">
        <title>The Genome Sequence of Sutterella wadsworthensis HGA0223.</title>
        <authorList>
            <consortium name="The Broad Institute Genomics Platform"/>
            <person name="Earl A."/>
            <person name="Ward D."/>
            <person name="Feldgarden M."/>
            <person name="Gevers D."/>
            <person name="Schmidt T.M."/>
            <person name="Dover J."/>
            <person name="Dai D."/>
            <person name="Walker B."/>
            <person name="Young S."/>
            <person name="Zeng Q."/>
            <person name="Gargeya S."/>
            <person name="Fitzgerald M."/>
            <person name="Haas B."/>
            <person name="Abouelleil A."/>
            <person name="Allen A.W."/>
            <person name="Alvarado L."/>
            <person name="Arachchi H.M."/>
            <person name="Berlin A.M."/>
            <person name="Chapman S.B."/>
            <person name="Gainer-Dewar J."/>
            <person name="Goldberg J."/>
            <person name="Griggs A."/>
            <person name="Gujja S."/>
            <person name="Hansen M."/>
            <person name="Howarth C."/>
            <person name="Imamovic A."/>
            <person name="Ireland A."/>
            <person name="Larimer J."/>
            <person name="McCowan C."/>
            <person name="Murphy C."/>
            <person name="Pearson M."/>
            <person name="Poon T.W."/>
            <person name="Priest M."/>
            <person name="Roberts A."/>
            <person name="Saif S."/>
            <person name="Shea T."/>
            <person name="Sisk P."/>
            <person name="Sykes S."/>
            <person name="Wortman J."/>
            <person name="Nusbaum C."/>
            <person name="Birren B."/>
        </authorList>
    </citation>
    <scope>NUCLEOTIDE SEQUENCE [LARGE SCALE GENOMIC DNA]</scope>
    <source>
        <strain evidence="3 4">HGA0223</strain>
    </source>
</reference>
<dbReference type="GO" id="GO:0003677">
    <property type="term" value="F:DNA binding"/>
    <property type="evidence" value="ECO:0007669"/>
    <property type="project" value="UniProtKB-KW"/>
</dbReference>
<feature type="domain" description="HTH cro/C1-type" evidence="2">
    <location>
        <begin position="21"/>
        <end position="69"/>
    </location>
</feature>
<dbReference type="AlphaFoldDB" id="S3BGG3"/>
<dbReference type="InterPro" id="IPR010982">
    <property type="entry name" value="Lambda_DNA-bd_dom_sf"/>
</dbReference>
<sequence length="107" mass="11873">MARMFNPPHPGRMVAETLEYLGISAREFARHIGVAPSTVTRIIKEKSPITPEMAVRISAAISGPSPEAWLAMQADYDAWQAEHSIDISHITRISEPKKNHLQVAFPV</sequence>
<dbReference type="SMART" id="SM00530">
    <property type="entry name" value="HTH_XRE"/>
    <property type="match status" value="1"/>
</dbReference>
<keyword evidence="4" id="KW-1185">Reference proteome</keyword>
<name>S3BGG3_9BURK</name>
<proteinExistence type="predicted"/>
<evidence type="ECO:0000313" key="4">
    <source>
        <dbReference type="Proteomes" id="UP000014400"/>
    </source>
</evidence>
<dbReference type="Pfam" id="PF01381">
    <property type="entry name" value="HTH_3"/>
    <property type="match status" value="1"/>
</dbReference>
<accession>S3BGG3</accession>
<dbReference type="PANTHER" id="PTHR36924">
    <property type="entry name" value="ANTITOXIN HIGA-1"/>
    <property type="match status" value="1"/>
</dbReference>
<gene>
    <name evidence="3" type="ORF">HMPREF1476_00992</name>
</gene>
<protein>
    <submittedName>
        <fullName evidence="3">HigA family addiction module antidote protein</fullName>
    </submittedName>
</protein>